<sequence length="321" mass="38134">MSITNRFIQKNTMFNLKRLFYIILTLVYLIVYLGVEFVALFKKYDYTHIKHAVIYILSFLKYVDTFLYIILLISQIPFVLLVLNALVLLFLSYIIPLIPVEKRIKQILGGYMLKIKHEKSLIFQMSIFSGLFSCFFNIFFILLRQYNILLLSATYGNRLFLILTLFYIPQFITSILMLHFYSSSFLDNFLLSIKRDMNYVAYTLINMKTDTQQRELFIPVKQIEDYIKMDNRNLKKEQEIIQRIENCFLDIFSGSGFTDYISKSRERGETDLPDIGVTFEKETINNNEYFVLKIGISEERVELIKRIQAEIIKYVLITKIY</sequence>
<protein>
    <submittedName>
        <fullName evidence="2">Uncharacterized protein</fullName>
    </submittedName>
</protein>
<feature type="transmembrane region" description="Helical" evidence="1">
    <location>
        <begin position="20"/>
        <end position="41"/>
    </location>
</feature>
<keyword evidence="1" id="KW-1133">Transmembrane helix</keyword>
<dbReference type="Proteomes" id="UP001200513">
    <property type="component" value="Chromosome"/>
</dbReference>
<dbReference type="EMBL" id="CP084167">
    <property type="protein sequence ID" value="UJG44442.1"/>
    <property type="molecule type" value="Genomic_DNA"/>
</dbReference>
<evidence type="ECO:0000313" key="2">
    <source>
        <dbReference type="EMBL" id="UJG44442.1"/>
    </source>
</evidence>
<reference evidence="2" key="1">
    <citation type="journal article" date="2022" name="Nat. Microbiol.">
        <title>Unique mobile elements and scalable gene flow at the prokaryote-eukaryote boundary revealed by circularized Asgard archaea genomes.</title>
        <authorList>
            <person name="Wu F."/>
            <person name="Speth D.R."/>
            <person name="Philosof A."/>
            <person name="Cremiere A."/>
            <person name="Narayanan A."/>
            <person name="Barco R.A."/>
            <person name="Connon S.A."/>
            <person name="Amend J.P."/>
            <person name="Antoshechkin I.A."/>
            <person name="Orphan V.J."/>
        </authorList>
    </citation>
    <scope>NUCLEOTIDE SEQUENCE</scope>
    <source>
        <strain evidence="2">PR6</strain>
    </source>
</reference>
<evidence type="ECO:0000256" key="1">
    <source>
        <dbReference type="SAM" id="Phobius"/>
    </source>
</evidence>
<keyword evidence="1" id="KW-0472">Membrane</keyword>
<organism evidence="2">
    <name type="scientific">Candidatus Heimdallarchaeum endolithica</name>
    <dbReference type="NCBI Taxonomy" id="2876572"/>
    <lineage>
        <taxon>Archaea</taxon>
        <taxon>Promethearchaeati</taxon>
        <taxon>Candidatus Heimdallarchaeota</taxon>
        <taxon>Candidatus Heimdallarchaeia (ex Rinke et al. 2021) (nom. nud.)</taxon>
        <taxon>Candidatus Heimdallarchaeales</taxon>
        <taxon>Candidatus Heimdallarchaeaceae</taxon>
        <taxon>Candidatus Heimdallarchaeum</taxon>
    </lineage>
</organism>
<gene>
    <name evidence="2" type="ORF">K9W46_04490</name>
</gene>
<feature type="transmembrane region" description="Helical" evidence="1">
    <location>
        <begin position="121"/>
        <end position="143"/>
    </location>
</feature>
<feature type="transmembrane region" description="Helical" evidence="1">
    <location>
        <begin position="79"/>
        <end position="100"/>
    </location>
</feature>
<accession>A0A9Y1FP44</accession>
<feature type="transmembrane region" description="Helical" evidence="1">
    <location>
        <begin position="53"/>
        <end position="73"/>
    </location>
</feature>
<dbReference type="AlphaFoldDB" id="A0A9Y1FP44"/>
<proteinExistence type="predicted"/>
<name>A0A9Y1FP44_9ARCH</name>
<keyword evidence="1" id="KW-0812">Transmembrane</keyword>
<feature type="transmembrane region" description="Helical" evidence="1">
    <location>
        <begin position="159"/>
        <end position="181"/>
    </location>
</feature>